<protein>
    <recommendedName>
        <fullName evidence="13">Probable potassium transport system protein Kup</fullName>
    </recommendedName>
</protein>
<evidence type="ECO:0000313" key="18">
    <source>
        <dbReference type="EMBL" id="MBB4446991.1"/>
    </source>
</evidence>
<evidence type="ECO:0000256" key="8">
    <source>
        <dbReference type="ARBA" id="ARBA00022847"/>
    </source>
</evidence>
<dbReference type="AlphaFoldDB" id="A0A7W6XBR2"/>
<evidence type="ECO:0000256" key="4">
    <source>
        <dbReference type="ARBA" id="ARBA00022475"/>
    </source>
</evidence>
<dbReference type="EMBL" id="JACIGY010000003">
    <property type="protein sequence ID" value="MBB4412359.1"/>
    <property type="molecule type" value="Genomic_DNA"/>
</dbReference>
<dbReference type="RefSeq" id="WP_183824633.1">
    <property type="nucleotide sequence ID" value="NZ_JACIGW010000003.1"/>
</dbReference>
<comment type="caution">
    <text evidence="17">The sequence shown here is derived from an EMBL/GenBank/DDBJ whole genome shotgun (WGS) entry which is preliminary data.</text>
</comment>
<keyword evidence="12 13" id="KW-0472">Membrane</keyword>
<dbReference type="HAMAP" id="MF_01522">
    <property type="entry name" value="Kup"/>
    <property type="match status" value="1"/>
</dbReference>
<evidence type="ECO:0000256" key="9">
    <source>
        <dbReference type="ARBA" id="ARBA00022958"/>
    </source>
</evidence>
<dbReference type="InterPro" id="IPR053952">
    <property type="entry name" value="K_trans_C"/>
</dbReference>
<evidence type="ECO:0000256" key="11">
    <source>
        <dbReference type="ARBA" id="ARBA00023065"/>
    </source>
</evidence>
<dbReference type="PANTHER" id="PTHR30540:SF79">
    <property type="entry name" value="LOW AFFINITY POTASSIUM TRANSPORT SYSTEM PROTEIN KUP"/>
    <property type="match status" value="1"/>
</dbReference>
<dbReference type="EMBL" id="JACIGW010000003">
    <property type="protein sequence ID" value="MBB4349419.1"/>
    <property type="molecule type" value="Genomic_DNA"/>
</dbReference>
<keyword evidence="4 13" id="KW-1003">Cell membrane</keyword>
<keyword evidence="8 13" id="KW-0769">Symport</keyword>
<feature type="transmembrane region" description="Helical" evidence="13">
    <location>
        <begin position="55"/>
        <end position="78"/>
    </location>
</feature>
<dbReference type="Pfam" id="PF22776">
    <property type="entry name" value="K_trans_C"/>
    <property type="match status" value="1"/>
</dbReference>
<dbReference type="Proteomes" id="UP000520770">
    <property type="component" value="Unassembled WGS sequence"/>
</dbReference>
<dbReference type="EMBL" id="JACIHM010000003">
    <property type="protein sequence ID" value="MBB4446991.1"/>
    <property type="molecule type" value="Genomic_DNA"/>
</dbReference>
<dbReference type="Proteomes" id="UP000576087">
    <property type="component" value="Unassembled WGS sequence"/>
</dbReference>
<keyword evidence="10 13" id="KW-1133">Transmembrane helix</keyword>
<evidence type="ECO:0000256" key="10">
    <source>
        <dbReference type="ARBA" id="ARBA00022989"/>
    </source>
</evidence>
<feature type="transmembrane region" description="Helical" evidence="13">
    <location>
        <begin position="176"/>
        <end position="196"/>
    </location>
</feature>
<dbReference type="InterPro" id="IPR023051">
    <property type="entry name" value="Kup"/>
</dbReference>
<reference evidence="19 20" key="1">
    <citation type="submission" date="2020-08" db="EMBL/GenBank/DDBJ databases">
        <title>Genomic Encyclopedia of Type Strains, Phase IV (KMG-V): Genome sequencing to study the core and pangenomes of soil and plant-associated prokaryotes.</title>
        <authorList>
            <person name="Whitman W."/>
        </authorList>
    </citation>
    <scope>NUCLEOTIDE SEQUENCE [LARGE SCALE GENOMIC DNA]</scope>
    <source>
        <strain evidence="17 20">SEMIA 444</strain>
        <strain evidence="16 19">SEMIA 448</strain>
        <strain evidence="18 21">SEMIA 452</strain>
    </source>
</reference>
<keyword evidence="9 13" id="KW-0630">Potassium</keyword>
<evidence type="ECO:0000313" key="19">
    <source>
        <dbReference type="Proteomes" id="UP000520770"/>
    </source>
</evidence>
<keyword evidence="11 13" id="KW-0406">Ion transport</keyword>
<organism evidence="17 20">
    <name type="scientific">Aliirhizobium cellulosilyticum</name>
    <dbReference type="NCBI Taxonomy" id="393664"/>
    <lineage>
        <taxon>Bacteria</taxon>
        <taxon>Pseudomonadati</taxon>
        <taxon>Pseudomonadota</taxon>
        <taxon>Alphaproteobacteria</taxon>
        <taxon>Hyphomicrobiales</taxon>
        <taxon>Rhizobiaceae</taxon>
        <taxon>Aliirhizobium</taxon>
    </lineage>
</organism>
<evidence type="ECO:0000313" key="20">
    <source>
        <dbReference type="Proteomes" id="UP000524535"/>
    </source>
</evidence>
<keyword evidence="5" id="KW-0997">Cell inner membrane</keyword>
<evidence type="ECO:0000256" key="3">
    <source>
        <dbReference type="ARBA" id="ARBA00022448"/>
    </source>
</evidence>
<comment type="subcellular location">
    <subcellularLocation>
        <location evidence="13">Cell membrane</location>
        <topology evidence="13">Multi-pass membrane protein</topology>
    </subcellularLocation>
    <subcellularLocation>
        <location evidence="1">Membrane</location>
        <topology evidence="1">Multi-pass membrane protein</topology>
    </subcellularLocation>
</comment>
<evidence type="ECO:0000259" key="15">
    <source>
        <dbReference type="Pfam" id="PF22776"/>
    </source>
</evidence>
<dbReference type="PANTHER" id="PTHR30540">
    <property type="entry name" value="OSMOTIC STRESS POTASSIUM TRANSPORTER"/>
    <property type="match status" value="1"/>
</dbReference>
<feature type="transmembrane region" description="Helical" evidence="13">
    <location>
        <begin position="146"/>
        <end position="164"/>
    </location>
</feature>
<feature type="transmembrane region" description="Helical" evidence="13">
    <location>
        <begin position="19"/>
        <end position="40"/>
    </location>
</feature>
<feature type="transmembrane region" description="Helical" evidence="13">
    <location>
        <begin position="344"/>
        <end position="364"/>
    </location>
</feature>
<comment type="catalytic activity">
    <reaction evidence="13">
        <text>K(+)(in) + H(+)(in) = K(+)(out) + H(+)(out)</text>
        <dbReference type="Rhea" id="RHEA:28490"/>
        <dbReference type="ChEBI" id="CHEBI:15378"/>
        <dbReference type="ChEBI" id="CHEBI:29103"/>
    </reaction>
</comment>
<evidence type="ECO:0000313" key="16">
    <source>
        <dbReference type="EMBL" id="MBB4349419.1"/>
    </source>
</evidence>
<keyword evidence="7 13" id="KW-0812">Transmembrane</keyword>
<dbReference type="GO" id="GO:0005886">
    <property type="term" value="C:plasma membrane"/>
    <property type="evidence" value="ECO:0007669"/>
    <property type="project" value="UniProtKB-SubCell"/>
</dbReference>
<keyword evidence="6 13" id="KW-0633">Potassium transport</keyword>
<evidence type="ECO:0000259" key="14">
    <source>
        <dbReference type="Pfam" id="PF02705"/>
    </source>
</evidence>
<evidence type="ECO:0000256" key="2">
    <source>
        <dbReference type="ARBA" id="ARBA00007019"/>
    </source>
</evidence>
<dbReference type="GO" id="GO:0015079">
    <property type="term" value="F:potassium ion transmembrane transporter activity"/>
    <property type="evidence" value="ECO:0007669"/>
    <property type="project" value="UniProtKB-UniRule"/>
</dbReference>
<name>A0A7W6XBR2_9HYPH</name>
<feature type="transmembrane region" description="Helical" evidence="13">
    <location>
        <begin position="252"/>
        <end position="279"/>
    </location>
</feature>
<dbReference type="Proteomes" id="UP000524535">
    <property type="component" value="Unassembled WGS sequence"/>
</dbReference>
<evidence type="ECO:0000313" key="21">
    <source>
        <dbReference type="Proteomes" id="UP000576087"/>
    </source>
</evidence>
<keyword evidence="3 13" id="KW-0813">Transport</keyword>
<feature type="domain" description="K+ potassium transporter C-terminal" evidence="15">
    <location>
        <begin position="485"/>
        <end position="630"/>
    </location>
</feature>
<gene>
    <name evidence="13" type="primary">kup</name>
    <name evidence="17" type="ORF">GGE31_002872</name>
    <name evidence="16" type="ORF">GGE33_003181</name>
    <name evidence="18" type="ORF">GGE35_002813</name>
</gene>
<feature type="domain" description="K+ potassium transporter integral membrane" evidence="14">
    <location>
        <begin position="21"/>
        <end position="469"/>
    </location>
</feature>
<dbReference type="InterPro" id="IPR053951">
    <property type="entry name" value="K_trans_N"/>
</dbReference>
<dbReference type="GO" id="GO:0015293">
    <property type="term" value="F:symporter activity"/>
    <property type="evidence" value="ECO:0007669"/>
    <property type="project" value="UniProtKB-UniRule"/>
</dbReference>
<feature type="transmembrane region" description="Helical" evidence="13">
    <location>
        <begin position="220"/>
        <end position="240"/>
    </location>
</feature>
<evidence type="ECO:0000256" key="12">
    <source>
        <dbReference type="ARBA" id="ARBA00023136"/>
    </source>
</evidence>
<dbReference type="InterPro" id="IPR003855">
    <property type="entry name" value="K+_transporter"/>
</dbReference>
<evidence type="ECO:0000256" key="13">
    <source>
        <dbReference type="HAMAP-Rule" id="MF_01522"/>
    </source>
</evidence>
<evidence type="ECO:0000256" key="7">
    <source>
        <dbReference type="ARBA" id="ARBA00022692"/>
    </source>
</evidence>
<sequence>MDTAARDVSSSKSKKATPFLVLGAIGVVYGDIGTSPIYAFREALRPLAEVGISRFHVIGVTSLMIWTVTIIVMIKYVLFLLRADNHGEGGTLALVALILKRTKRHSHLIVLIGILGAALFIGDAMITPALSVLSALEGFTLVTPMLSPYLLPLAVAIMVVLFRVQSTGTAAVSKFFGPIMLLWFLIMGLGGIIHIADDLSIFTALNPLHGLNFVAHTRGAGWLVLGAVFLTVTGAEALYTDLAHFGRKPIQLAWFWVVFPSLILNYLGQGALILAQPAAVVNPFFLLYPEWAILPMVLLATMATIIASQAVISGTFSLARQAMNLCFLPPLRVSFTSPLNTGQIYIPIVNLVMAIGVLSLIVIFRSSASLAGAYGLSVTGAMVLTTLLALFYLQIVKGWRLIWALSALSPLIVLETIFFGANVLKIADGGYVPVLIAGLLFIAMRTWRRGAMYVEAQDAERSIPLKPIIAELAQRSAKSPSIVEGTAVFLTARTNMAPTVFLSNLKHNHVLHQRNVILTVRTSERPYIPTSERMKIETISPRFIMIRLTFGYMQPHDVLKGISLCWSAGFQFDVNSTSFYVGRRKFICDPAERAAWQDRLFIALSVIAVDPSDYFGLPSDRVVELGEQITLKLAPASR</sequence>
<comment type="similarity">
    <text evidence="2 13">Belongs to the HAK/KUP transporter (TC 2.A.72) family.</text>
</comment>
<evidence type="ECO:0000256" key="5">
    <source>
        <dbReference type="ARBA" id="ARBA00022519"/>
    </source>
</evidence>
<feature type="transmembrane region" description="Helical" evidence="13">
    <location>
        <begin position="108"/>
        <end position="126"/>
    </location>
</feature>
<feature type="transmembrane region" description="Helical" evidence="13">
    <location>
        <begin position="430"/>
        <end position="447"/>
    </location>
</feature>
<evidence type="ECO:0000313" key="17">
    <source>
        <dbReference type="EMBL" id="MBB4412359.1"/>
    </source>
</evidence>
<dbReference type="Pfam" id="PF02705">
    <property type="entry name" value="K_trans"/>
    <property type="match status" value="1"/>
</dbReference>
<comment type="function">
    <text evidence="13">Transport of potassium into the cell. Likely operates as a K(+):H(+) symporter.</text>
</comment>
<proteinExistence type="inferred from homology"/>
<feature type="transmembrane region" description="Helical" evidence="13">
    <location>
        <begin position="370"/>
        <end position="393"/>
    </location>
</feature>
<feature type="transmembrane region" description="Helical" evidence="13">
    <location>
        <begin position="291"/>
        <end position="312"/>
    </location>
</feature>
<feature type="transmembrane region" description="Helical" evidence="13">
    <location>
        <begin position="400"/>
        <end position="424"/>
    </location>
</feature>
<evidence type="ECO:0000256" key="6">
    <source>
        <dbReference type="ARBA" id="ARBA00022538"/>
    </source>
</evidence>
<accession>A0A7W6XBR2</accession>
<keyword evidence="20" id="KW-1185">Reference proteome</keyword>
<evidence type="ECO:0000256" key="1">
    <source>
        <dbReference type="ARBA" id="ARBA00004141"/>
    </source>
</evidence>